<dbReference type="InterPro" id="IPR052907">
    <property type="entry name" value="Beta-lactamase/esterase"/>
</dbReference>
<reference evidence="2 3" key="1">
    <citation type="submission" date="2024-02" db="EMBL/GenBank/DDBJ databases">
        <title>Chromosome-scale genome assembly of the rough periwinkle Littorina saxatilis.</title>
        <authorList>
            <person name="De Jode A."/>
            <person name="Faria R."/>
            <person name="Formenti G."/>
            <person name="Sims Y."/>
            <person name="Smith T.P."/>
            <person name="Tracey A."/>
            <person name="Wood J.M.D."/>
            <person name="Zagrodzka Z.B."/>
            <person name="Johannesson K."/>
            <person name="Butlin R.K."/>
            <person name="Leder E.H."/>
        </authorList>
    </citation>
    <scope>NUCLEOTIDE SEQUENCE [LARGE SCALE GENOMIC DNA]</scope>
    <source>
        <strain evidence="2">Snail1</strain>
        <tissue evidence="2">Muscle</tissue>
    </source>
</reference>
<sequence>MGAVSVLLKLAAAAVVVSIGVRVFLSRKQLPPATEGFFLPQYRPVAELFRKFVVDGTERGGSFAVYHKGEPLVDLWGGYADPDSQRPWREDTVTMVWSCTKGASALAIAVLVDRGLLDYKAEVWKYWPEFAQNSKSNITVEMVMSHSAGLLSLGGQSITLEEYKNDWKKVEQLMAAAPPDFPPGRRVAYHAFTLAMYADALVRRVDPQHRNLSRFFQEEIAIPFGIDFHIGLPLHQYYRSARQFFVPGWSSLALLFDSEHRAFAWLMMTQPDGLFSKAVKVIRRLQPEMEIVNDPIYMEIGMGSIFGFAAARAPAKMYSILANGGKIGDKKLLSKPLADSLSVPLTQSLPQEIEALNLVFSRGFQVNKNHRGDLMFGHDGYGGQQSRADPKNNLGIAYTTNFHWAKNLRPVDHYLELERVFYECFDEDKGKTVR</sequence>
<feature type="domain" description="Beta-lactamase-related" evidence="1">
    <location>
        <begin position="46"/>
        <end position="401"/>
    </location>
</feature>
<dbReference type="PANTHER" id="PTHR43319">
    <property type="entry name" value="BETA-LACTAMASE-RELATED"/>
    <property type="match status" value="1"/>
</dbReference>
<protein>
    <recommendedName>
        <fullName evidence="1">Beta-lactamase-related domain-containing protein</fullName>
    </recommendedName>
</protein>
<dbReference type="AlphaFoldDB" id="A0AAN9BQ48"/>
<dbReference type="Proteomes" id="UP001374579">
    <property type="component" value="Unassembled WGS sequence"/>
</dbReference>
<gene>
    <name evidence="2" type="ORF">V1264_013246</name>
</gene>
<evidence type="ECO:0000313" key="2">
    <source>
        <dbReference type="EMBL" id="KAK7109155.1"/>
    </source>
</evidence>
<dbReference type="InterPro" id="IPR001466">
    <property type="entry name" value="Beta-lactam-related"/>
</dbReference>
<dbReference type="Gene3D" id="3.40.710.10">
    <property type="entry name" value="DD-peptidase/beta-lactamase superfamily"/>
    <property type="match status" value="1"/>
</dbReference>
<dbReference type="EMBL" id="JBAMIC010000003">
    <property type="protein sequence ID" value="KAK7109155.1"/>
    <property type="molecule type" value="Genomic_DNA"/>
</dbReference>
<name>A0AAN9BQ48_9CAEN</name>
<comment type="caution">
    <text evidence="2">The sequence shown here is derived from an EMBL/GenBank/DDBJ whole genome shotgun (WGS) entry which is preliminary data.</text>
</comment>
<accession>A0AAN9BQ48</accession>
<evidence type="ECO:0000259" key="1">
    <source>
        <dbReference type="Pfam" id="PF00144"/>
    </source>
</evidence>
<dbReference type="Pfam" id="PF00144">
    <property type="entry name" value="Beta-lactamase"/>
    <property type="match status" value="1"/>
</dbReference>
<keyword evidence="3" id="KW-1185">Reference proteome</keyword>
<organism evidence="2 3">
    <name type="scientific">Littorina saxatilis</name>
    <dbReference type="NCBI Taxonomy" id="31220"/>
    <lineage>
        <taxon>Eukaryota</taxon>
        <taxon>Metazoa</taxon>
        <taxon>Spiralia</taxon>
        <taxon>Lophotrochozoa</taxon>
        <taxon>Mollusca</taxon>
        <taxon>Gastropoda</taxon>
        <taxon>Caenogastropoda</taxon>
        <taxon>Littorinimorpha</taxon>
        <taxon>Littorinoidea</taxon>
        <taxon>Littorinidae</taxon>
        <taxon>Littorina</taxon>
    </lineage>
</organism>
<dbReference type="SUPFAM" id="SSF56601">
    <property type="entry name" value="beta-lactamase/transpeptidase-like"/>
    <property type="match status" value="1"/>
</dbReference>
<dbReference type="PANTHER" id="PTHR43319:SF3">
    <property type="entry name" value="BETA-LACTAMASE-RELATED DOMAIN-CONTAINING PROTEIN"/>
    <property type="match status" value="1"/>
</dbReference>
<proteinExistence type="predicted"/>
<dbReference type="InterPro" id="IPR012338">
    <property type="entry name" value="Beta-lactam/transpept-like"/>
</dbReference>
<evidence type="ECO:0000313" key="3">
    <source>
        <dbReference type="Proteomes" id="UP001374579"/>
    </source>
</evidence>